<dbReference type="PROSITE" id="PS51078">
    <property type="entry name" value="ICLR_ED"/>
    <property type="match status" value="1"/>
</dbReference>
<feature type="domain" description="IclR-ED" evidence="5">
    <location>
        <begin position="60"/>
        <end position="249"/>
    </location>
</feature>
<dbReference type="SMART" id="SM00346">
    <property type="entry name" value="HTH_ICLR"/>
    <property type="match status" value="1"/>
</dbReference>
<evidence type="ECO:0000256" key="3">
    <source>
        <dbReference type="ARBA" id="ARBA00023163"/>
    </source>
</evidence>
<keyword evidence="7" id="KW-1185">Reference proteome</keyword>
<evidence type="ECO:0000259" key="4">
    <source>
        <dbReference type="PROSITE" id="PS51077"/>
    </source>
</evidence>
<dbReference type="SUPFAM" id="SSF46785">
    <property type="entry name" value="Winged helix' DNA-binding domain"/>
    <property type="match status" value="1"/>
</dbReference>
<feature type="domain" description="HTH iclR-type" evidence="4">
    <location>
        <begin position="4"/>
        <end position="66"/>
    </location>
</feature>
<dbReference type="InterPro" id="IPR029016">
    <property type="entry name" value="GAF-like_dom_sf"/>
</dbReference>
<dbReference type="PANTHER" id="PTHR30136:SF24">
    <property type="entry name" value="HTH-TYPE TRANSCRIPTIONAL REPRESSOR ALLR"/>
    <property type="match status" value="1"/>
</dbReference>
<sequence>MAYNSSLIKGMALLDCYHGDTDEYGIGDFSQLTGQPESTIQRLVNTLEFIGVIFQNPNNKKYRLSLRILRSLSSARYAPQWLDAAKKELTRLQKETHETVNLGIRMGGELEYIAKVDTDQLLRPNFILGKRYPLYCTGLGRCLLSYLPREDIRELLPETFTAGTDRAQPDFEHLYNTVLQTRRQGYYLDDEEFSLGLYCVAAPVFAYPGKVAAAVSVSVPKARITPDIVQHILQCTLAATKRISHSYAQILCL</sequence>
<keyword evidence="3" id="KW-0804">Transcription</keyword>
<dbReference type="InterPro" id="IPR050707">
    <property type="entry name" value="HTH_MetabolicPath_Reg"/>
</dbReference>
<reference evidence="6 7" key="1">
    <citation type="submission" date="2024-10" db="EMBL/GenBank/DDBJ databases">
        <authorList>
            <person name="Sang B.-I."/>
            <person name="Prabhaharan D."/>
        </authorList>
    </citation>
    <scope>NUCLEOTIDE SEQUENCE [LARGE SCALE GENOMIC DNA]</scope>
    <source>
        <strain evidence="6 7">MH</strain>
    </source>
</reference>
<gene>
    <name evidence="6" type="ORF">ACGTZG_05735</name>
</gene>
<accession>A0ABW7DP66</accession>
<comment type="caution">
    <text evidence="6">The sequence shown here is derived from an EMBL/GenBank/DDBJ whole genome shotgun (WGS) entry which is preliminary data.</text>
</comment>
<evidence type="ECO:0000313" key="6">
    <source>
        <dbReference type="EMBL" id="MFG6272687.1"/>
    </source>
</evidence>
<protein>
    <submittedName>
        <fullName evidence="6">IclR family transcriptional regulator</fullName>
    </submittedName>
</protein>
<dbReference type="InterPro" id="IPR014757">
    <property type="entry name" value="Tscrpt_reg_IclR_C"/>
</dbReference>
<evidence type="ECO:0000256" key="1">
    <source>
        <dbReference type="ARBA" id="ARBA00023015"/>
    </source>
</evidence>
<dbReference type="SUPFAM" id="SSF55781">
    <property type="entry name" value="GAF domain-like"/>
    <property type="match status" value="1"/>
</dbReference>
<keyword evidence="1" id="KW-0805">Transcription regulation</keyword>
<dbReference type="Pfam" id="PF01614">
    <property type="entry name" value="IclR_C"/>
    <property type="match status" value="1"/>
</dbReference>
<keyword evidence="2" id="KW-0238">DNA-binding</keyword>
<dbReference type="RefSeq" id="WP_113855310.1">
    <property type="nucleotide sequence ID" value="NZ_CP011940.1"/>
</dbReference>
<dbReference type="InterPro" id="IPR036390">
    <property type="entry name" value="WH_DNA-bd_sf"/>
</dbReference>
<dbReference type="Gene3D" id="3.30.450.40">
    <property type="match status" value="1"/>
</dbReference>
<dbReference type="PROSITE" id="PS51077">
    <property type="entry name" value="HTH_ICLR"/>
    <property type="match status" value="1"/>
</dbReference>
<dbReference type="PANTHER" id="PTHR30136">
    <property type="entry name" value="HELIX-TURN-HELIX TRANSCRIPTIONAL REGULATOR, ICLR FAMILY"/>
    <property type="match status" value="1"/>
</dbReference>
<dbReference type="EMBL" id="JBIEKR010000004">
    <property type="protein sequence ID" value="MFG6272687.1"/>
    <property type="molecule type" value="Genomic_DNA"/>
</dbReference>
<evidence type="ECO:0000256" key="2">
    <source>
        <dbReference type="ARBA" id="ARBA00023125"/>
    </source>
</evidence>
<proteinExistence type="predicted"/>
<name>A0ABW7DP66_9FIRM</name>
<dbReference type="Pfam" id="PF09339">
    <property type="entry name" value="HTH_IclR"/>
    <property type="match status" value="1"/>
</dbReference>
<dbReference type="InterPro" id="IPR005471">
    <property type="entry name" value="Tscrpt_reg_IclR_N"/>
</dbReference>
<evidence type="ECO:0000313" key="7">
    <source>
        <dbReference type="Proteomes" id="UP001605989"/>
    </source>
</evidence>
<dbReference type="Proteomes" id="UP001605989">
    <property type="component" value="Unassembled WGS sequence"/>
</dbReference>
<dbReference type="InterPro" id="IPR036388">
    <property type="entry name" value="WH-like_DNA-bd_sf"/>
</dbReference>
<organism evidence="6 7">
    <name type="scientific">Megasphaera hexanoica</name>
    <dbReference type="NCBI Taxonomy" id="1675036"/>
    <lineage>
        <taxon>Bacteria</taxon>
        <taxon>Bacillati</taxon>
        <taxon>Bacillota</taxon>
        <taxon>Negativicutes</taxon>
        <taxon>Veillonellales</taxon>
        <taxon>Veillonellaceae</taxon>
        <taxon>Megasphaera</taxon>
    </lineage>
</organism>
<dbReference type="Gene3D" id="1.10.10.10">
    <property type="entry name" value="Winged helix-like DNA-binding domain superfamily/Winged helix DNA-binding domain"/>
    <property type="match status" value="1"/>
</dbReference>
<evidence type="ECO:0000259" key="5">
    <source>
        <dbReference type="PROSITE" id="PS51078"/>
    </source>
</evidence>